<dbReference type="Pfam" id="PF00561">
    <property type="entry name" value="Abhydrolase_1"/>
    <property type="match status" value="1"/>
</dbReference>
<dbReference type="PROSITE" id="PS00383">
    <property type="entry name" value="TYR_PHOSPHATASE_1"/>
    <property type="match status" value="1"/>
</dbReference>
<dbReference type="PANTHER" id="PTHR10367:SF25">
    <property type="entry name" value="DUAL SPECIFICITY PHOSPHATASE CATALYTIC DOMAIN PROTEIN (AFU_ORTHOLOGUE AFUA_1G03540)"/>
    <property type="match status" value="1"/>
</dbReference>
<dbReference type="CDD" id="cd14502">
    <property type="entry name" value="RNA_5'-triphosphatase"/>
    <property type="match status" value="1"/>
</dbReference>
<dbReference type="InterPro" id="IPR029021">
    <property type="entry name" value="Prot-tyrosine_phosphatase-like"/>
</dbReference>
<dbReference type="EMBL" id="ONZQ02000007">
    <property type="protein sequence ID" value="SPO02913.1"/>
    <property type="molecule type" value="Genomic_DNA"/>
</dbReference>
<gene>
    <name evidence="5" type="ORF">DNG_05591</name>
</gene>
<evidence type="ECO:0000256" key="3">
    <source>
        <dbReference type="SAM" id="MobiDB-lite"/>
    </source>
</evidence>
<dbReference type="FunFam" id="3.90.190.10:FF:000090">
    <property type="entry name" value="Dual specificity phosphatase catalytic domain protein"/>
    <property type="match status" value="1"/>
</dbReference>
<dbReference type="InterPro" id="IPR000340">
    <property type="entry name" value="Dual-sp_phosphatase_cat-dom"/>
</dbReference>
<accession>A0AAE8N049</accession>
<reference evidence="5" key="1">
    <citation type="submission" date="2018-03" db="EMBL/GenBank/DDBJ databases">
        <authorList>
            <person name="Guldener U."/>
        </authorList>
    </citation>
    <scope>NUCLEOTIDE SEQUENCE</scope>
</reference>
<dbReference type="GO" id="GO:0004484">
    <property type="term" value="F:mRNA guanylyltransferase activity"/>
    <property type="evidence" value="ECO:0007669"/>
    <property type="project" value="TreeGrafter"/>
</dbReference>
<proteinExistence type="predicted"/>
<feature type="domain" description="Tyrosine specific protein phosphatases" evidence="4">
    <location>
        <begin position="537"/>
        <end position="601"/>
    </location>
</feature>
<organism evidence="5 6">
    <name type="scientific">Cephalotrichum gorgonifer</name>
    <dbReference type="NCBI Taxonomy" id="2041049"/>
    <lineage>
        <taxon>Eukaryota</taxon>
        <taxon>Fungi</taxon>
        <taxon>Dikarya</taxon>
        <taxon>Ascomycota</taxon>
        <taxon>Pezizomycotina</taxon>
        <taxon>Sordariomycetes</taxon>
        <taxon>Hypocreomycetidae</taxon>
        <taxon>Microascales</taxon>
        <taxon>Microascaceae</taxon>
        <taxon>Cephalotrichum</taxon>
    </lineage>
</organism>
<evidence type="ECO:0000313" key="5">
    <source>
        <dbReference type="EMBL" id="SPO02913.1"/>
    </source>
</evidence>
<evidence type="ECO:0000313" key="6">
    <source>
        <dbReference type="Proteomes" id="UP001187682"/>
    </source>
</evidence>
<dbReference type="FunFam" id="3.40.50.1820:FF:000273">
    <property type="entry name" value="Dual specificity phosphatase catalytic domain protein"/>
    <property type="match status" value="1"/>
</dbReference>
<dbReference type="GO" id="GO:0004721">
    <property type="term" value="F:phosphoprotein phosphatase activity"/>
    <property type="evidence" value="ECO:0007669"/>
    <property type="project" value="UniProtKB-KW"/>
</dbReference>
<evidence type="ECO:0000256" key="1">
    <source>
        <dbReference type="ARBA" id="ARBA00022801"/>
    </source>
</evidence>
<feature type="compositionally biased region" description="Basic and acidic residues" evidence="3">
    <location>
        <begin position="345"/>
        <end position="354"/>
    </location>
</feature>
<feature type="region of interest" description="Disordered" evidence="3">
    <location>
        <begin position="282"/>
        <end position="385"/>
    </location>
</feature>
<dbReference type="InterPro" id="IPR000387">
    <property type="entry name" value="Tyr_Pase_dom"/>
</dbReference>
<feature type="compositionally biased region" description="Low complexity" evidence="3">
    <location>
        <begin position="330"/>
        <end position="344"/>
    </location>
</feature>
<keyword evidence="2" id="KW-0904">Protein phosphatase</keyword>
<feature type="compositionally biased region" description="Polar residues" evidence="3">
    <location>
        <begin position="296"/>
        <end position="321"/>
    </location>
</feature>
<dbReference type="GO" id="GO:0006370">
    <property type="term" value="P:7-methylguanosine mRNA capping"/>
    <property type="evidence" value="ECO:0007669"/>
    <property type="project" value="TreeGrafter"/>
</dbReference>
<comment type="caution">
    <text evidence="5">The sequence shown here is derived from an EMBL/GenBank/DDBJ whole genome shotgun (WGS) entry which is preliminary data.</text>
</comment>
<dbReference type="SMART" id="SM00195">
    <property type="entry name" value="DSPc"/>
    <property type="match status" value="1"/>
</dbReference>
<dbReference type="InterPro" id="IPR020422">
    <property type="entry name" value="TYR_PHOSPHATASE_DUAL_dom"/>
</dbReference>
<keyword evidence="1" id="KW-0378">Hydrolase</keyword>
<sequence>MTDPLETDPLETDPPLLKSNSEIKTYSAAGFTYPNLRIFYRQRDKIDELPSVPHPLPLLVFIHGLGGSAAQFAPLLTSLVPIASCLAIDLPGCGRSEFGEKAWAAYTTEALAELLETIIEDYRDKKAGQNVVLVGHSMGTSLCAYLASKEFPHKTDLVNRISGLVAICPVAGPPAEQVVRKFKFLLSYVPEWLFNLWRRWDRRGGPVSASVERFVGEGADDESKLLQHRFNSQSRTPVWRRMAYGSLPTFEDGVPNGGLPTPETWRNLDVPVFLVAGAADKVTPPSNLDKIKTVSDQDASGKATPSSDTDTAVSTPRPQSQRKGDGDDAGNGTAASNGANGDNAPPRRPDRTDRDEAESEPTTPRTPTPHNKSANDDVPEQPLHPSGVIKTLVMPAPANHALLYMPMTVRILAGNISEFLSTCVTGRLAYSWQLQYLAKEGKWDMKNLAKWQGVAPVSTPIGPEDSPVFVAMKTLREVDDVHCPPVFVGTWGSRVSDVVDISRDQPSYDPIGLQKGDIAYHKMSTVSKIPPTDDEIARFVSLVDSIRESKRRSGQEGTRGLIGVHCHYGFNRTGYFIVCYLVERCGFKVQDAMDAFAKARPPGIRHQHFRDKLFMKYGMLAESKQGAQAAAP</sequence>
<dbReference type="InterPro" id="IPR029058">
    <property type="entry name" value="AB_hydrolase_fold"/>
</dbReference>
<evidence type="ECO:0000259" key="4">
    <source>
        <dbReference type="PROSITE" id="PS50056"/>
    </source>
</evidence>
<name>A0AAE8N049_9PEZI</name>
<dbReference type="Proteomes" id="UP001187682">
    <property type="component" value="Unassembled WGS sequence"/>
</dbReference>
<dbReference type="InterPro" id="IPR000073">
    <property type="entry name" value="AB_hydrolase_1"/>
</dbReference>
<evidence type="ECO:0000256" key="2">
    <source>
        <dbReference type="ARBA" id="ARBA00022912"/>
    </source>
</evidence>
<dbReference type="SUPFAM" id="SSF52799">
    <property type="entry name" value="(Phosphotyrosine protein) phosphatases II"/>
    <property type="match status" value="1"/>
</dbReference>
<dbReference type="AlphaFoldDB" id="A0AAE8N049"/>
<dbReference type="PROSITE" id="PS50056">
    <property type="entry name" value="TYR_PHOSPHATASE_2"/>
    <property type="match status" value="1"/>
</dbReference>
<dbReference type="Gene3D" id="3.90.190.10">
    <property type="entry name" value="Protein tyrosine phosphatase superfamily"/>
    <property type="match status" value="1"/>
</dbReference>
<dbReference type="SUPFAM" id="SSF53474">
    <property type="entry name" value="alpha/beta-Hydrolases"/>
    <property type="match status" value="1"/>
</dbReference>
<dbReference type="InterPro" id="IPR051029">
    <property type="entry name" value="mRNA_Capping_Enz/RNA_Phosphat"/>
</dbReference>
<dbReference type="Gene3D" id="3.40.50.1820">
    <property type="entry name" value="alpha/beta hydrolase"/>
    <property type="match status" value="1"/>
</dbReference>
<protein>
    <submittedName>
        <fullName evidence="5">Related to peroxisomal serine-active lipase</fullName>
    </submittedName>
</protein>
<dbReference type="PANTHER" id="PTHR10367">
    <property type="entry name" value="MRNA-CAPPING ENZYME"/>
    <property type="match status" value="1"/>
</dbReference>
<dbReference type="InterPro" id="IPR016130">
    <property type="entry name" value="Tyr_Pase_AS"/>
</dbReference>
<dbReference type="Pfam" id="PF00782">
    <property type="entry name" value="DSPc"/>
    <property type="match status" value="1"/>
</dbReference>
<keyword evidence="6" id="KW-1185">Reference proteome</keyword>